<organism evidence="2 3">
    <name type="scientific">Symbiobacterium thermophilum</name>
    <dbReference type="NCBI Taxonomy" id="2734"/>
    <lineage>
        <taxon>Bacteria</taxon>
        <taxon>Bacillati</taxon>
        <taxon>Bacillota</taxon>
        <taxon>Clostridia</taxon>
        <taxon>Eubacteriales</taxon>
        <taxon>Symbiobacteriaceae</taxon>
        <taxon>Symbiobacterium</taxon>
    </lineage>
</organism>
<gene>
    <name evidence="2" type="ORF">CWE10_19065</name>
</gene>
<comment type="caution">
    <text evidence="2">The sequence shown here is derived from an EMBL/GenBank/DDBJ whole genome shotgun (WGS) entry which is preliminary data.</text>
</comment>
<sequence>VNAARMAAAWGVAMGPVGWVILAVAAVGAALVALWATNEDFRNAVIAAWEWIKARAAVIWDGIRAGLAAVWGWISTAGPAAWAWLSAELLPLWRVARDAAVDIWGSLSETLLWLWGLLRDTGISIWTDLSLTLTTLWTAMKDVLVLTWQLISTVLQAIWQAISAVAMAVWDALRAWWEDWGASVLAILSAVWEQIKLMIETTIYLIRDILGLVLAVIRGDWEEAWSRVKSIAETVWNFIVETARNVGSILAAVWQGVANTLQRLWDGIQSVALSVWRGIANGIIRFINGIIEGVNAMVRALNSIKFSIPDWVPVLGGKSFSLNLKTISTIPYLARGGNIVGTGLAVVGEAGAELLELPRGARVTPLSGGRGGALSDEVGNAVYQAVRAAFREASTQQRQGTRQEITLQIDGRTFARLLLPLIDAETERQGFRFVRVQEV</sequence>
<dbReference type="RefSeq" id="WP_273381661.1">
    <property type="nucleotide sequence ID" value="NZ_PIUK01000397.1"/>
</dbReference>
<accession>A0A953LIF1</accession>
<reference evidence="2" key="1">
    <citation type="submission" date="2017-11" db="EMBL/GenBank/DDBJ databases">
        <title>Three new genomes from thermophilic consortium.</title>
        <authorList>
            <person name="Quaggio R."/>
            <person name="Amgarten D."/>
            <person name="Setubal J.C."/>
        </authorList>
    </citation>
    <scope>NUCLEOTIDE SEQUENCE</scope>
    <source>
        <strain evidence="2">ZCTH01-B2</strain>
    </source>
</reference>
<feature type="non-terminal residue" evidence="2">
    <location>
        <position position="1"/>
    </location>
</feature>
<dbReference type="PANTHER" id="PTHR37813:SF1">
    <property type="entry name" value="FELS-2 PROPHAGE PROTEIN"/>
    <property type="match status" value="1"/>
</dbReference>
<dbReference type="EMBL" id="PIUK01000397">
    <property type="protein sequence ID" value="MBY6278228.1"/>
    <property type="molecule type" value="Genomic_DNA"/>
</dbReference>
<evidence type="ECO:0000256" key="1">
    <source>
        <dbReference type="SAM" id="Phobius"/>
    </source>
</evidence>
<evidence type="ECO:0008006" key="4">
    <source>
        <dbReference type="Google" id="ProtNLM"/>
    </source>
</evidence>
<dbReference type="Gene3D" id="1.20.120.20">
    <property type="entry name" value="Apolipoprotein"/>
    <property type="match status" value="1"/>
</dbReference>
<keyword evidence="1" id="KW-1133">Transmembrane helix</keyword>
<keyword evidence="1" id="KW-0472">Membrane</keyword>
<dbReference type="Proteomes" id="UP000732377">
    <property type="component" value="Unassembled WGS sequence"/>
</dbReference>
<keyword evidence="1" id="KW-0812">Transmembrane</keyword>
<proteinExistence type="predicted"/>
<name>A0A953LIF1_SYMTR</name>
<dbReference type="AlphaFoldDB" id="A0A953LIF1"/>
<feature type="transmembrane region" description="Helical" evidence="1">
    <location>
        <begin position="12"/>
        <end position="36"/>
    </location>
</feature>
<evidence type="ECO:0000313" key="2">
    <source>
        <dbReference type="EMBL" id="MBY6278228.1"/>
    </source>
</evidence>
<protein>
    <recommendedName>
        <fullName evidence="4">Phage tail tape measure protein</fullName>
    </recommendedName>
</protein>
<evidence type="ECO:0000313" key="3">
    <source>
        <dbReference type="Proteomes" id="UP000732377"/>
    </source>
</evidence>
<dbReference type="PANTHER" id="PTHR37813">
    <property type="entry name" value="FELS-2 PROPHAGE PROTEIN"/>
    <property type="match status" value="1"/>
</dbReference>